<keyword evidence="1" id="KW-0472">Membrane</keyword>
<feature type="transmembrane region" description="Helical" evidence="1">
    <location>
        <begin position="15"/>
        <end position="36"/>
    </location>
</feature>
<feature type="non-terminal residue" evidence="2">
    <location>
        <position position="113"/>
    </location>
</feature>
<reference evidence="2 3" key="1">
    <citation type="journal article" date="2013" name="BMC Genomics">
        <title>The miniature genome of a carnivorous plant Genlisea aurea contains a low number of genes and short non-coding sequences.</title>
        <authorList>
            <person name="Leushkin E.V."/>
            <person name="Sutormin R.A."/>
            <person name="Nabieva E.R."/>
            <person name="Penin A.A."/>
            <person name="Kondrashov A.S."/>
            <person name="Logacheva M.D."/>
        </authorList>
    </citation>
    <scope>NUCLEOTIDE SEQUENCE [LARGE SCALE GENOMIC DNA]</scope>
</reference>
<dbReference type="OrthoDB" id="5788137at2759"/>
<evidence type="ECO:0000313" key="2">
    <source>
        <dbReference type="EMBL" id="EPS71280.1"/>
    </source>
</evidence>
<keyword evidence="1" id="KW-0812">Transmembrane</keyword>
<evidence type="ECO:0000256" key="1">
    <source>
        <dbReference type="SAM" id="Phobius"/>
    </source>
</evidence>
<dbReference type="AlphaFoldDB" id="S8CWP6"/>
<comment type="caution">
    <text evidence="2">The sequence shown here is derived from an EMBL/GenBank/DDBJ whole genome shotgun (WGS) entry which is preliminary data.</text>
</comment>
<proteinExistence type="predicted"/>
<protein>
    <submittedName>
        <fullName evidence="2">3-oxo-5-alpha-steroid 4-dehydrogenase family protein</fullName>
    </submittedName>
</protein>
<keyword evidence="1" id="KW-1133">Transmembrane helix</keyword>
<dbReference type="Proteomes" id="UP000015453">
    <property type="component" value="Unassembled WGS sequence"/>
</dbReference>
<sequence length="113" mass="12619">MVAWGLLNVFFPPPASVLVNAMSLASFAVLTNAGWLEAKGKHMRYSKLFNAGKIDEGRKLRVGSRIGMLVLYTPALLAGFSSFFLFPEANWRFALLRLAITAHFFKRDVEVLL</sequence>
<evidence type="ECO:0000313" key="3">
    <source>
        <dbReference type="Proteomes" id="UP000015453"/>
    </source>
</evidence>
<dbReference type="EMBL" id="AUSU01001324">
    <property type="protein sequence ID" value="EPS71280.1"/>
    <property type="molecule type" value="Genomic_DNA"/>
</dbReference>
<gene>
    <name evidence="2" type="ORF">M569_03485</name>
</gene>
<name>S8CWP6_9LAMI</name>
<keyword evidence="3" id="KW-1185">Reference proteome</keyword>
<accession>S8CWP6</accession>
<organism evidence="2 3">
    <name type="scientific">Genlisea aurea</name>
    <dbReference type="NCBI Taxonomy" id="192259"/>
    <lineage>
        <taxon>Eukaryota</taxon>
        <taxon>Viridiplantae</taxon>
        <taxon>Streptophyta</taxon>
        <taxon>Embryophyta</taxon>
        <taxon>Tracheophyta</taxon>
        <taxon>Spermatophyta</taxon>
        <taxon>Magnoliopsida</taxon>
        <taxon>eudicotyledons</taxon>
        <taxon>Gunneridae</taxon>
        <taxon>Pentapetalae</taxon>
        <taxon>asterids</taxon>
        <taxon>lamiids</taxon>
        <taxon>Lamiales</taxon>
        <taxon>Lentibulariaceae</taxon>
        <taxon>Genlisea</taxon>
    </lineage>
</organism>
<feature type="transmembrane region" description="Helical" evidence="1">
    <location>
        <begin position="66"/>
        <end position="86"/>
    </location>
</feature>